<dbReference type="SUPFAM" id="SSF53098">
    <property type="entry name" value="Ribonuclease H-like"/>
    <property type="match status" value="1"/>
</dbReference>
<organism evidence="2 3">
    <name type="scientific">Nyctereutes procyonoides</name>
    <name type="common">Raccoon dog</name>
    <name type="synonym">Canis procyonoides</name>
    <dbReference type="NCBI Taxonomy" id="34880"/>
    <lineage>
        <taxon>Eukaryota</taxon>
        <taxon>Metazoa</taxon>
        <taxon>Chordata</taxon>
        <taxon>Craniata</taxon>
        <taxon>Vertebrata</taxon>
        <taxon>Euteleostomi</taxon>
        <taxon>Mammalia</taxon>
        <taxon>Eutheria</taxon>
        <taxon>Laurasiatheria</taxon>
        <taxon>Carnivora</taxon>
        <taxon>Caniformia</taxon>
        <taxon>Canidae</taxon>
        <taxon>Nyctereutes</taxon>
    </lineage>
</organism>
<dbReference type="Gene3D" id="3.30.420.10">
    <property type="entry name" value="Ribonuclease H-like superfamily/Ribonuclease H"/>
    <property type="match status" value="1"/>
</dbReference>
<dbReference type="AlphaFoldDB" id="A0A811ZGJ2"/>
<feature type="chain" id="PRO_5033015168" evidence="1">
    <location>
        <begin position="26"/>
        <end position="330"/>
    </location>
</feature>
<feature type="signal peptide" evidence="1">
    <location>
        <begin position="1"/>
        <end position="25"/>
    </location>
</feature>
<dbReference type="GO" id="GO:0003676">
    <property type="term" value="F:nucleic acid binding"/>
    <property type="evidence" value="ECO:0007669"/>
    <property type="project" value="InterPro"/>
</dbReference>
<proteinExistence type="predicted"/>
<protein>
    <submittedName>
        <fullName evidence="2">(raccoon dog) hypothetical protein</fullName>
    </submittedName>
</protein>
<evidence type="ECO:0000313" key="2">
    <source>
        <dbReference type="EMBL" id="CAD7687926.1"/>
    </source>
</evidence>
<evidence type="ECO:0000313" key="3">
    <source>
        <dbReference type="Proteomes" id="UP000645828"/>
    </source>
</evidence>
<sequence length="330" mass="37415">MHFLLITTFLFTKQLLVCYWALVEPEYLTMGCQVTMRAELPTMNYTYSSPKGTGKLDEEMAQMPMVATAVMLSSVSRPALLASWGVLHNPLIEEKNSQTWLQMVLHDMQTTPKRVIYRTYIPLMNIQLLAAEINNESTVWHHGTIPWSDQPATGWQVDYLEPFPSRKAQHFILTGIDTYSGYEFACPACNATAKTTIQGLRKYFIHHHDKILQNVVYALNQHLIYGAISPTARIHRSRNQEMEVEVRSLNITLSSPLAKFSASCSHDRPCFAGLEVLVPKEGMLSPRDTTMIPLNWKLRLPSGCFGLLRPLNQQAKKGITVLSRVNDPDH</sequence>
<dbReference type="EMBL" id="CAJHUB010000764">
    <property type="protein sequence ID" value="CAD7687926.1"/>
    <property type="molecule type" value="Genomic_DNA"/>
</dbReference>
<accession>A0A811ZGJ2</accession>
<keyword evidence="1" id="KW-0732">Signal</keyword>
<comment type="caution">
    <text evidence="2">The sequence shown here is derived from an EMBL/GenBank/DDBJ whole genome shotgun (WGS) entry which is preliminary data.</text>
</comment>
<evidence type="ECO:0000256" key="1">
    <source>
        <dbReference type="SAM" id="SignalP"/>
    </source>
</evidence>
<dbReference type="Gene3D" id="2.70.40.10">
    <property type="match status" value="1"/>
</dbReference>
<reference evidence="2" key="1">
    <citation type="submission" date="2020-12" db="EMBL/GenBank/DDBJ databases">
        <authorList>
            <consortium name="Molecular Ecology Group"/>
        </authorList>
    </citation>
    <scope>NUCLEOTIDE SEQUENCE</scope>
    <source>
        <strain evidence="2">TBG_1078</strain>
    </source>
</reference>
<dbReference type="InterPro" id="IPR012337">
    <property type="entry name" value="RNaseH-like_sf"/>
</dbReference>
<keyword evidence="3" id="KW-1185">Reference proteome</keyword>
<dbReference type="InterPro" id="IPR036397">
    <property type="entry name" value="RNaseH_sf"/>
</dbReference>
<dbReference type="InterPro" id="IPR036157">
    <property type="entry name" value="dUTPase-like_sf"/>
</dbReference>
<gene>
    <name evidence="2" type="ORF">NYPRO_LOCUS20720</name>
</gene>
<dbReference type="Proteomes" id="UP000645828">
    <property type="component" value="Unassembled WGS sequence"/>
</dbReference>
<dbReference type="SUPFAM" id="SSF51283">
    <property type="entry name" value="dUTPase-like"/>
    <property type="match status" value="1"/>
</dbReference>
<name>A0A811ZGJ2_NYCPR</name>